<evidence type="ECO:0000256" key="1">
    <source>
        <dbReference type="ARBA" id="ARBA00004635"/>
    </source>
</evidence>
<dbReference type="NCBIfam" id="TIGR02887">
    <property type="entry name" value="spore_ger_x_C"/>
    <property type="match status" value="1"/>
</dbReference>
<dbReference type="PANTHER" id="PTHR35789:SF1">
    <property type="entry name" value="SPORE GERMINATION PROTEIN B3"/>
    <property type="match status" value="1"/>
</dbReference>
<feature type="domain" description="Spore germination protein N-terminal" evidence="9">
    <location>
        <begin position="25"/>
        <end position="192"/>
    </location>
</feature>
<reference evidence="11" key="2">
    <citation type="submission" date="2014-05" db="EMBL/GenBank/DDBJ databases">
        <title>Draft genome sequence of Virgibacillus massiliensis Vm-5.</title>
        <authorList>
            <person name="Khelaifia S."/>
            <person name="Croce O."/>
            <person name="Lagier J.C."/>
            <person name="Raoult D."/>
        </authorList>
    </citation>
    <scope>NUCLEOTIDE SEQUENCE [LARGE SCALE GENOMIC DNA]</scope>
    <source>
        <strain evidence="11">Vm-5</strain>
    </source>
</reference>
<keyword evidence="5" id="KW-0472">Membrane</keyword>
<dbReference type="InterPro" id="IPR008844">
    <property type="entry name" value="Spore_GerAC-like"/>
</dbReference>
<organism evidence="10 11">
    <name type="scientific">Virgibacillus massiliensis</name>
    <dbReference type="NCBI Taxonomy" id="1462526"/>
    <lineage>
        <taxon>Bacteria</taxon>
        <taxon>Bacillati</taxon>
        <taxon>Bacillota</taxon>
        <taxon>Bacilli</taxon>
        <taxon>Bacillales</taxon>
        <taxon>Bacillaceae</taxon>
        <taxon>Virgibacillus</taxon>
    </lineage>
</organism>
<dbReference type="Pfam" id="PF05504">
    <property type="entry name" value="Spore_GerAC"/>
    <property type="match status" value="1"/>
</dbReference>
<name>A0A024QGE3_9BACI</name>
<keyword evidence="3" id="KW-0309">Germination</keyword>
<comment type="caution">
    <text evidence="10">The sequence shown here is derived from an EMBL/GenBank/DDBJ whole genome shotgun (WGS) entry which is preliminary data.</text>
</comment>
<evidence type="ECO:0000313" key="10">
    <source>
        <dbReference type="EMBL" id="CDQ41564.1"/>
    </source>
</evidence>
<dbReference type="InterPro" id="IPR057336">
    <property type="entry name" value="GerAC_N"/>
</dbReference>
<dbReference type="RefSeq" id="WP_021292534.1">
    <property type="nucleotide sequence ID" value="NZ_BNER01000005.1"/>
</dbReference>
<evidence type="ECO:0000256" key="7">
    <source>
        <dbReference type="ARBA" id="ARBA00023288"/>
    </source>
</evidence>
<dbReference type="OrthoDB" id="2592518at2"/>
<dbReference type="Gene3D" id="3.30.300.210">
    <property type="entry name" value="Nutrient germinant receptor protein C, domain 3"/>
    <property type="match status" value="1"/>
</dbReference>
<keyword evidence="6" id="KW-0564">Palmitate</keyword>
<dbReference type="EMBL" id="CCDP010000003">
    <property type="protein sequence ID" value="CDQ41564.1"/>
    <property type="molecule type" value="Genomic_DNA"/>
</dbReference>
<dbReference type="PANTHER" id="PTHR35789">
    <property type="entry name" value="SPORE GERMINATION PROTEIN B3"/>
    <property type="match status" value="1"/>
</dbReference>
<dbReference type="Pfam" id="PF25198">
    <property type="entry name" value="Spore_GerAC_N"/>
    <property type="match status" value="1"/>
</dbReference>
<keyword evidence="7" id="KW-0449">Lipoprotein</keyword>
<dbReference type="GO" id="GO:0016020">
    <property type="term" value="C:membrane"/>
    <property type="evidence" value="ECO:0007669"/>
    <property type="project" value="UniProtKB-SubCell"/>
</dbReference>
<gene>
    <name evidence="10" type="ORF">BN990_03937</name>
</gene>
<sequence>MAVIYQIKLFLLLVSFIFLVGCMQSKVIERHAIINSYGIDVAKNGEGQIDSTIIAFLFNNQSNLTETITGTGSTVRDARQDAETKAIYNFLPGQIRLILYGKEVAENGITPYLNTLVRDARTSDMMYSAISTKTAREVLLTKQEVTGINVGQYIQELIEKEITEDSIPDPSLHKLTHTYEDTGKDPFLPLIGLTGDKPALKGMALLQDGKYVGELPLSDGFLVNLFQKRIRDKPFHLTIPRDPLVKYINNPQEEKENFDIDLLVIDGKSKTKITDVNQLHFETDVKLKVNLYETSESFKIESEKVSKILEKEVEKEIKRQYEELLINLQEANSDPLGLGNIFRSNTTDGQLTSKEWRKKFPETTVDFNVNVDLINYGSIQ</sequence>
<dbReference type="InterPro" id="IPR046953">
    <property type="entry name" value="Spore_GerAC-like_C"/>
</dbReference>
<evidence type="ECO:0000256" key="5">
    <source>
        <dbReference type="ARBA" id="ARBA00023136"/>
    </source>
</evidence>
<dbReference type="GO" id="GO:0009847">
    <property type="term" value="P:spore germination"/>
    <property type="evidence" value="ECO:0007669"/>
    <property type="project" value="InterPro"/>
</dbReference>
<dbReference type="InterPro" id="IPR038501">
    <property type="entry name" value="Spore_GerAC_C_sf"/>
</dbReference>
<accession>A0A024QGE3</accession>
<comment type="subcellular location">
    <subcellularLocation>
        <location evidence="1">Membrane</location>
        <topology evidence="1">Lipid-anchor</topology>
    </subcellularLocation>
</comment>
<keyword evidence="11" id="KW-1185">Reference proteome</keyword>
<reference evidence="10 11" key="1">
    <citation type="submission" date="2014-03" db="EMBL/GenBank/DDBJ databases">
        <authorList>
            <person name="Urmite Genomes U."/>
        </authorList>
    </citation>
    <scope>NUCLEOTIDE SEQUENCE [LARGE SCALE GENOMIC DNA]</scope>
    <source>
        <strain evidence="10 11">Vm-5</strain>
    </source>
</reference>
<proteinExistence type="inferred from homology"/>
<protein>
    <submittedName>
        <fullName evidence="10">Germination protein, Ger(X)C family</fullName>
    </submittedName>
</protein>
<evidence type="ECO:0000313" key="11">
    <source>
        <dbReference type="Proteomes" id="UP000028875"/>
    </source>
</evidence>
<evidence type="ECO:0000259" key="9">
    <source>
        <dbReference type="Pfam" id="PF25198"/>
    </source>
</evidence>
<evidence type="ECO:0000256" key="4">
    <source>
        <dbReference type="ARBA" id="ARBA00022729"/>
    </source>
</evidence>
<evidence type="ECO:0000256" key="3">
    <source>
        <dbReference type="ARBA" id="ARBA00022544"/>
    </source>
</evidence>
<dbReference type="eggNOG" id="ENOG502Z9GR">
    <property type="taxonomic scope" value="Bacteria"/>
</dbReference>
<evidence type="ECO:0000256" key="2">
    <source>
        <dbReference type="ARBA" id="ARBA00007886"/>
    </source>
</evidence>
<feature type="domain" description="Spore germination GerAC-like C-terminal" evidence="8">
    <location>
        <begin position="201"/>
        <end position="377"/>
    </location>
</feature>
<dbReference type="STRING" id="1462526.BN990_03937"/>
<comment type="similarity">
    <text evidence="2">Belongs to the GerABKC lipoprotein family.</text>
</comment>
<evidence type="ECO:0000259" key="8">
    <source>
        <dbReference type="Pfam" id="PF05504"/>
    </source>
</evidence>
<evidence type="ECO:0000256" key="6">
    <source>
        <dbReference type="ARBA" id="ARBA00023139"/>
    </source>
</evidence>
<dbReference type="AlphaFoldDB" id="A0A024QGE3"/>
<dbReference type="Proteomes" id="UP000028875">
    <property type="component" value="Unassembled WGS sequence"/>
</dbReference>
<keyword evidence="4" id="KW-0732">Signal</keyword>